<dbReference type="EMBL" id="BDIP01011505">
    <property type="protein sequence ID" value="GCA65548.1"/>
    <property type="molecule type" value="Genomic_DNA"/>
</dbReference>
<name>A0A391P4B4_9EUKA</name>
<dbReference type="AlphaFoldDB" id="A0A391P4B4"/>
<gene>
    <name evidence="1" type="ORF">KIPB_017354</name>
</gene>
<protein>
    <submittedName>
        <fullName evidence="1">Uncharacterized protein</fullName>
    </submittedName>
</protein>
<accession>A0A391P4B4</accession>
<feature type="non-terminal residue" evidence="1">
    <location>
        <position position="52"/>
    </location>
</feature>
<evidence type="ECO:0000313" key="1">
    <source>
        <dbReference type="EMBL" id="GCA65548.1"/>
    </source>
</evidence>
<comment type="caution">
    <text evidence="1">The sequence shown here is derived from an EMBL/GenBank/DDBJ whole genome shotgun (WGS) entry which is preliminary data.</text>
</comment>
<evidence type="ECO:0000313" key="2">
    <source>
        <dbReference type="Proteomes" id="UP000265618"/>
    </source>
</evidence>
<dbReference type="Proteomes" id="UP000265618">
    <property type="component" value="Unassembled WGS sequence"/>
</dbReference>
<reference evidence="1 2" key="1">
    <citation type="journal article" date="2018" name="PLoS ONE">
        <title>The draft genome of Kipferlia bialata reveals reductive genome evolution in fornicate parasites.</title>
        <authorList>
            <person name="Tanifuji G."/>
            <person name="Takabayashi S."/>
            <person name="Kume K."/>
            <person name="Takagi M."/>
            <person name="Nakayama T."/>
            <person name="Kamikawa R."/>
            <person name="Inagaki Y."/>
            <person name="Hashimoto T."/>
        </authorList>
    </citation>
    <scope>NUCLEOTIDE SEQUENCE [LARGE SCALE GENOMIC DNA]</scope>
    <source>
        <strain evidence="1">NY0173</strain>
    </source>
</reference>
<organism evidence="1 2">
    <name type="scientific">Kipferlia bialata</name>
    <dbReference type="NCBI Taxonomy" id="797122"/>
    <lineage>
        <taxon>Eukaryota</taxon>
        <taxon>Metamonada</taxon>
        <taxon>Carpediemonas-like organisms</taxon>
        <taxon>Kipferlia</taxon>
    </lineage>
</organism>
<keyword evidence="2" id="KW-1185">Reference proteome</keyword>
<proteinExistence type="predicted"/>
<sequence>MLWIDRYPVLDLEDDLLPVTLVTLNESLLYPSIDMGWGRLLEWDKDWRVTLG</sequence>